<reference evidence="1 2" key="1">
    <citation type="journal article" date="2018" name="Mol. Biol. Evol.">
        <title>Analysis of the draft genome of the red seaweed Gracilariopsis chorda provides insights into genome size evolution in Rhodophyta.</title>
        <authorList>
            <person name="Lee J."/>
            <person name="Yang E.C."/>
            <person name="Graf L."/>
            <person name="Yang J.H."/>
            <person name="Qiu H."/>
            <person name="Zel Zion U."/>
            <person name="Chan C.X."/>
            <person name="Stephens T.G."/>
            <person name="Weber A.P.M."/>
            <person name="Boo G.H."/>
            <person name="Boo S.M."/>
            <person name="Kim K.M."/>
            <person name="Shin Y."/>
            <person name="Jung M."/>
            <person name="Lee S.J."/>
            <person name="Yim H.S."/>
            <person name="Lee J.H."/>
            <person name="Bhattacharya D."/>
            <person name="Yoon H.S."/>
        </authorList>
    </citation>
    <scope>NUCLEOTIDE SEQUENCE [LARGE SCALE GENOMIC DNA]</scope>
    <source>
        <strain evidence="1 2">SKKU-2015</strain>
        <tissue evidence="1">Whole body</tissue>
    </source>
</reference>
<name>A0A2V3IWD5_9FLOR</name>
<protein>
    <submittedName>
        <fullName evidence="1">Uncharacterized protein</fullName>
    </submittedName>
</protein>
<gene>
    <name evidence="1" type="ORF">BWQ96_03773</name>
</gene>
<evidence type="ECO:0000313" key="2">
    <source>
        <dbReference type="Proteomes" id="UP000247409"/>
    </source>
</evidence>
<dbReference type="EMBL" id="NBIV01000038">
    <property type="protein sequence ID" value="PXF46448.1"/>
    <property type="molecule type" value="Genomic_DNA"/>
</dbReference>
<sequence>MDIGCPRNVGRVQSPARLASALGIPFKLRELDRDPFFHGYGTEYSYAHLLFAMWDLPVVDILGNEASIPFYIIDGDGLLLLGNEFVHRGNLLGQESLLTIPPVVAGKVGLALQTYNSRLPGDSEDSIRTRLLVIPSTIHTIKSYFVSFRGLYA</sequence>
<accession>A0A2V3IWD5</accession>
<evidence type="ECO:0000313" key="1">
    <source>
        <dbReference type="EMBL" id="PXF46448.1"/>
    </source>
</evidence>
<dbReference type="AlphaFoldDB" id="A0A2V3IWD5"/>
<dbReference type="Proteomes" id="UP000247409">
    <property type="component" value="Unassembled WGS sequence"/>
</dbReference>
<keyword evidence="2" id="KW-1185">Reference proteome</keyword>
<organism evidence="1 2">
    <name type="scientific">Gracilariopsis chorda</name>
    <dbReference type="NCBI Taxonomy" id="448386"/>
    <lineage>
        <taxon>Eukaryota</taxon>
        <taxon>Rhodophyta</taxon>
        <taxon>Florideophyceae</taxon>
        <taxon>Rhodymeniophycidae</taxon>
        <taxon>Gracilariales</taxon>
        <taxon>Gracilariaceae</taxon>
        <taxon>Gracilariopsis</taxon>
    </lineage>
</organism>
<comment type="caution">
    <text evidence="1">The sequence shown here is derived from an EMBL/GenBank/DDBJ whole genome shotgun (WGS) entry which is preliminary data.</text>
</comment>
<proteinExistence type="predicted"/>